<dbReference type="SMART" id="SM00717">
    <property type="entry name" value="SANT"/>
    <property type="match status" value="1"/>
</dbReference>
<dbReference type="GO" id="GO:0070898">
    <property type="term" value="P:RNA polymerase III preinitiation complex assembly"/>
    <property type="evidence" value="ECO:0007669"/>
    <property type="project" value="TreeGrafter"/>
</dbReference>
<dbReference type="PANTHER" id="PTHR22929">
    <property type="entry name" value="RNA POLYMERASE III TRANSCRIPTION INITIATION FACTOR B"/>
    <property type="match status" value="1"/>
</dbReference>
<evidence type="ECO:0000256" key="2">
    <source>
        <dbReference type="SAM" id="MobiDB-lite"/>
    </source>
</evidence>
<sequence>MLRGSLPVESQPVGSTATAVSSMIPQEVSRQQQHLPQPLLLQHPVQQRNLLNSPDELLRVAPQEEEDAWELQQQQHEETLRRQQEAIAQLRQQKARLQLYHPLRMTLLPLQGRVTRISLPPRKSSPLAPLSASFVKRNEHLLPDHFRRMKCVGSAGSSLLHRHAATVQRSGSCAETTLFTAKLQKAVEERLEMQHRRPLLGRMLRLLTVCADNSAAADLQGLFETPAGESRGVDSLRLDSSGNLVVADVPKEAFCCRCLGMSGLLGGSCVCTSGRQRRVLEEDLNSRGTFALQSVAAAAAVVYEGRISQPRFVCAASPHASVLWPVPCGRAIRLCFCRLFIFLFVLPLSRLLYTFERTALASLGGEGSLCVGFAAVLMPLQPYEGAYKKTKGKRWTEEETRKFYECLSCCGTDLLLISTMMPGVTDGQLKRKLKTEEKRNAALVEAALAKKRALSLQTYEQLHGTIRRELHCQPFNDSDEEPPPKPQMPLALPSPAGISSGTSNCGTLLALLGGDAAAEAVASPPPSTLESRDTEAAMEPSAQTLDTSLMALLGGGF</sequence>
<dbReference type="PANTHER" id="PTHR22929:SF0">
    <property type="entry name" value="TRANSCRIPTION FACTOR TFIIIB COMPONENT B'' HOMOLOG"/>
    <property type="match status" value="1"/>
</dbReference>
<gene>
    <name evidence="4" type="ORF">cyc_06054</name>
</gene>
<dbReference type="InterPro" id="IPR009057">
    <property type="entry name" value="Homeodomain-like_sf"/>
</dbReference>
<dbReference type="EMBL" id="JROU02002289">
    <property type="protein sequence ID" value="OEH73583.1"/>
    <property type="molecule type" value="Genomic_DNA"/>
</dbReference>
<dbReference type="Pfam" id="PF15963">
    <property type="entry name" value="Myb_DNA-bind_7"/>
    <property type="match status" value="1"/>
</dbReference>
<dbReference type="Proteomes" id="UP000095192">
    <property type="component" value="Unassembled WGS sequence"/>
</dbReference>
<evidence type="ECO:0000313" key="4">
    <source>
        <dbReference type="EMBL" id="OEH73583.1"/>
    </source>
</evidence>
<evidence type="ECO:0000256" key="1">
    <source>
        <dbReference type="SAM" id="Coils"/>
    </source>
</evidence>
<reference evidence="4 5" key="1">
    <citation type="journal article" date="2016" name="BMC Genomics">
        <title>Comparative genomics reveals Cyclospora cayetanensis possesses coccidia-like metabolism and invasion components but unique surface antigens.</title>
        <authorList>
            <person name="Liu S."/>
            <person name="Wang L."/>
            <person name="Zheng H."/>
            <person name="Xu Z."/>
            <person name="Roellig D.M."/>
            <person name="Li N."/>
            <person name="Frace M.A."/>
            <person name="Tang K."/>
            <person name="Arrowood M.J."/>
            <person name="Moss D.M."/>
            <person name="Zhang L."/>
            <person name="Feng Y."/>
            <person name="Xiao L."/>
        </authorList>
    </citation>
    <scope>NUCLEOTIDE SEQUENCE [LARGE SCALE GENOMIC DNA]</scope>
    <source>
        <strain evidence="4 5">CHN_HEN01</strain>
    </source>
</reference>
<proteinExistence type="predicted"/>
<dbReference type="GO" id="GO:0001156">
    <property type="term" value="F:TFIIIC-class transcription factor complex binding"/>
    <property type="evidence" value="ECO:0007669"/>
    <property type="project" value="TreeGrafter"/>
</dbReference>
<dbReference type="InParanoid" id="A0A1D3CQW5"/>
<keyword evidence="5" id="KW-1185">Reference proteome</keyword>
<name>A0A1D3CQW5_9EIME</name>
<keyword evidence="1" id="KW-0175">Coiled coil</keyword>
<dbReference type="InterPro" id="IPR001005">
    <property type="entry name" value="SANT/Myb"/>
</dbReference>
<dbReference type="VEuPathDB" id="ToxoDB:cyc_06054"/>
<evidence type="ECO:0000313" key="5">
    <source>
        <dbReference type="Proteomes" id="UP000095192"/>
    </source>
</evidence>
<dbReference type="InterPro" id="IPR039467">
    <property type="entry name" value="TFIIIB_B''_Myb"/>
</dbReference>
<dbReference type="AlphaFoldDB" id="A0A1D3CQW5"/>
<accession>A0A1D3CQW5</accession>
<feature type="coiled-coil region" evidence="1">
    <location>
        <begin position="73"/>
        <end position="100"/>
    </location>
</feature>
<feature type="region of interest" description="Disordered" evidence="2">
    <location>
        <begin position="473"/>
        <end position="496"/>
    </location>
</feature>
<comment type="caution">
    <text evidence="4">The sequence shown here is derived from an EMBL/GenBank/DDBJ whole genome shotgun (WGS) entry which is preliminary data.</text>
</comment>
<dbReference type="GO" id="GO:0000126">
    <property type="term" value="C:transcription factor TFIIIB complex"/>
    <property type="evidence" value="ECO:0007669"/>
    <property type="project" value="TreeGrafter"/>
</dbReference>
<dbReference type="GO" id="GO:0003677">
    <property type="term" value="F:DNA binding"/>
    <property type="evidence" value="ECO:0007669"/>
    <property type="project" value="UniProtKB-KW"/>
</dbReference>
<protein>
    <submittedName>
        <fullName evidence="4">Myb-like DNA-binding high mobility group box domain-containing protein</fullName>
    </submittedName>
</protein>
<dbReference type="CDD" id="cd00167">
    <property type="entry name" value="SANT"/>
    <property type="match status" value="1"/>
</dbReference>
<dbReference type="SUPFAM" id="SSF46689">
    <property type="entry name" value="Homeodomain-like"/>
    <property type="match status" value="1"/>
</dbReference>
<organism evidence="4 5">
    <name type="scientific">Cyclospora cayetanensis</name>
    <dbReference type="NCBI Taxonomy" id="88456"/>
    <lineage>
        <taxon>Eukaryota</taxon>
        <taxon>Sar</taxon>
        <taxon>Alveolata</taxon>
        <taxon>Apicomplexa</taxon>
        <taxon>Conoidasida</taxon>
        <taxon>Coccidia</taxon>
        <taxon>Eucoccidiorida</taxon>
        <taxon>Eimeriorina</taxon>
        <taxon>Eimeriidae</taxon>
        <taxon>Cyclospora</taxon>
    </lineage>
</organism>
<feature type="region of interest" description="Disordered" evidence="2">
    <location>
        <begin position="520"/>
        <end position="540"/>
    </location>
</feature>
<feature type="domain" description="Myb-like" evidence="3">
    <location>
        <begin position="391"/>
        <end position="439"/>
    </location>
</feature>
<evidence type="ECO:0000259" key="3">
    <source>
        <dbReference type="SMART" id="SM00717"/>
    </source>
</evidence>